<dbReference type="EC" id="2.1.3.-" evidence="3"/>
<gene>
    <name evidence="3 6" type="primary">cmoA</name>
    <name evidence="6" type="ORF">SR882_00835</name>
</gene>
<dbReference type="Pfam" id="PF13649">
    <property type="entry name" value="Methyltransf_25"/>
    <property type="match status" value="1"/>
</dbReference>
<sequence length="264" mass="29228">MSESPQQPVPSGRDDLYRDPQPPAAFRFDASVAAVFPDMISRSVPGYRFNLELVAAIARRHVQAHSRVYDLGCSLGAMTLSIRSALAGMDAPPAGVELIGVDNSEAMLERARAQLAAFHSPYRTDLVCADLAEVRPERASMMVLAYTLQFVEPARRDAVIARLHDGLLPDGVLVLAEKVHEPDPGAEGLMTELHHDFKRANGYSELEIAGKRQALENVLLTETVVNHEERLRRAGFDEVVMLSRHYGFCLWLARRCKKTTKKPG</sequence>
<feature type="binding site" evidence="3">
    <location>
        <begin position="72"/>
        <end position="74"/>
    </location>
    <ligand>
        <name>S-adenosyl-L-methionine</name>
        <dbReference type="ChEBI" id="CHEBI:59789"/>
    </ligand>
</feature>
<feature type="domain" description="Methyltransferase" evidence="5">
    <location>
        <begin position="68"/>
        <end position="171"/>
    </location>
</feature>
<evidence type="ECO:0000259" key="5">
    <source>
        <dbReference type="Pfam" id="PF13649"/>
    </source>
</evidence>
<evidence type="ECO:0000256" key="1">
    <source>
        <dbReference type="ARBA" id="ARBA00022679"/>
    </source>
</evidence>
<protein>
    <recommendedName>
        <fullName evidence="3">Carboxy-S-adenosyl-L-methionine synthase</fullName>
        <shortName evidence="3">Cx-SAM synthase</shortName>
        <ecNumber evidence="3">2.1.3.-</ecNumber>
    </recommendedName>
</protein>
<comment type="similarity">
    <text evidence="3">Belongs to the class I-like SAM-binding methyltransferase superfamily. Cx-SAM synthase family.</text>
</comment>
<feature type="region of interest" description="Disordered" evidence="4">
    <location>
        <begin position="1"/>
        <end position="20"/>
    </location>
</feature>
<feature type="binding site" evidence="3">
    <location>
        <begin position="102"/>
        <end position="103"/>
    </location>
    <ligand>
        <name>S-adenosyl-L-methionine</name>
        <dbReference type="ChEBI" id="CHEBI:59789"/>
    </ligand>
</feature>
<dbReference type="NCBIfam" id="TIGR00740">
    <property type="entry name" value="carboxy-S-adenosyl-L-methionine synthase CmoA"/>
    <property type="match status" value="1"/>
</dbReference>
<comment type="function">
    <text evidence="3">Catalyzes the conversion of S-adenosyl-L-methionine (SAM) to carboxy-S-adenosyl-L-methionine (Cx-SAM).</text>
</comment>
<dbReference type="PIRSF" id="PIRSF006325">
    <property type="entry name" value="MeTrfase_bac"/>
    <property type="match status" value="1"/>
</dbReference>
<dbReference type="InterPro" id="IPR029063">
    <property type="entry name" value="SAM-dependent_MTases_sf"/>
</dbReference>
<dbReference type="RefSeq" id="WP_322521465.1">
    <property type="nucleotide sequence ID" value="NZ_CP140153.1"/>
</dbReference>
<evidence type="ECO:0000256" key="2">
    <source>
        <dbReference type="ARBA" id="ARBA00022691"/>
    </source>
</evidence>
<name>A0ABZ0YXH9_9GAMM</name>
<keyword evidence="2 3" id="KW-0949">S-adenosyl-L-methionine</keyword>
<feature type="binding site" evidence="3">
    <location>
        <position position="47"/>
    </location>
    <ligand>
        <name>S-adenosyl-L-methionine</name>
        <dbReference type="ChEBI" id="CHEBI:59789"/>
    </ligand>
</feature>
<dbReference type="SUPFAM" id="SSF53335">
    <property type="entry name" value="S-adenosyl-L-methionine-dependent methyltransferases"/>
    <property type="match status" value="1"/>
</dbReference>
<comment type="subunit">
    <text evidence="3">Homodimer.</text>
</comment>
<keyword evidence="1 3" id="KW-0808">Transferase</keyword>
<keyword evidence="7" id="KW-1185">Reference proteome</keyword>
<dbReference type="Proteomes" id="UP001327459">
    <property type="component" value="Chromosome"/>
</dbReference>
<comment type="caution">
    <text evidence="3">Lacks conserved residue(s) required for the propagation of feature annotation.</text>
</comment>
<evidence type="ECO:0000256" key="3">
    <source>
        <dbReference type="HAMAP-Rule" id="MF_01589"/>
    </source>
</evidence>
<organism evidence="6 7">
    <name type="scientific">Guyparkeria halophila</name>
    <dbReference type="NCBI Taxonomy" id="47960"/>
    <lineage>
        <taxon>Bacteria</taxon>
        <taxon>Pseudomonadati</taxon>
        <taxon>Pseudomonadota</taxon>
        <taxon>Gammaproteobacteria</taxon>
        <taxon>Chromatiales</taxon>
        <taxon>Thioalkalibacteraceae</taxon>
        <taxon>Guyparkeria</taxon>
    </lineage>
</organism>
<proteinExistence type="inferred from homology"/>
<evidence type="ECO:0000313" key="6">
    <source>
        <dbReference type="EMBL" id="WQH16473.1"/>
    </source>
</evidence>
<evidence type="ECO:0000256" key="4">
    <source>
        <dbReference type="SAM" id="MobiDB-lite"/>
    </source>
</evidence>
<dbReference type="HAMAP" id="MF_01589">
    <property type="entry name" value="Cx_SAM_synthase"/>
    <property type="match status" value="1"/>
</dbReference>
<dbReference type="EMBL" id="CP140153">
    <property type="protein sequence ID" value="WQH16473.1"/>
    <property type="molecule type" value="Genomic_DNA"/>
</dbReference>
<feature type="binding site" evidence="3">
    <location>
        <position position="212"/>
    </location>
    <ligand>
        <name>S-adenosyl-L-methionine</name>
        <dbReference type="ChEBI" id="CHEBI:59789"/>
    </ligand>
</feature>
<dbReference type="InterPro" id="IPR005271">
    <property type="entry name" value="CmoA"/>
</dbReference>
<dbReference type="PANTHER" id="PTHR43861:SF2">
    <property type="entry name" value="CARBOXY-S-ADENOSYL-L-METHIONINE SYNTHASE"/>
    <property type="match status" value="1"/>
</dbReference>
<feature type="binding site" evidence="3">
    <location>
        <begin position="130"/>
        <end position="131"/>
    </location>
    <ligand>
        <name>S-adenosyl-L-methionine</name>
        <dbReference type="ChEBI" id="CHEBI:59789"/>
    </ligand>
</feature>
<dbReference type="Gene3D" id="3.40.50.150">
    <property type="entry name" value="Vaccinia Virus protein VP39"/>
    <property type="match status" value="1"/>
</dbReference>
<accession>A0ABZ0YXH9</accession>
<evidence type="ECO:0000313" key="7">
    <source>
        <dbReference type="Proteomes" id="UP001327459"/>
    </source>
</evidence>
<reference evidence="6 7" key="1">
    <citation type="submission" date="2023-11" db="EMBL/GenBank/DDBJ databases">
        <title>MicrobeMod: A computational toolkit for identifying prokaryotic methylation and restriction-modification with nanopore sequencing.</title>
        <authorList>
            <person name="Crits-Christoph A."/>
            <person name="Kang S.C."/>
            <person name="Lee H."/>
            <person name="Ostrov N."/>
        </authorList>
    </citation>
    <scope>NUCLEOTIDE SEQUENCE [LARGE SCALE GENOMIC DNA]</scope>
    <source>
        <strain evidence="6 7">ATCC 49870</strain>
    </source>
</reference>
<comment type="catalytic activity">
    <reaction evidence="3">
        <text>prephenate + S-adenosyl-L-methionine = carboxy-S-adenosyl-L-methionine + 3-phenylpyruvate + H2O</text>
        <dbReference type="Rhea" id="RHEA:51692"/>
        <dbReference type="ChEBI" id="CHEBI:15377"/>
        <dbReference type="ChEBI" id="CHEBI:18005"/>
        <dbReference type="ChEBI" id="CHEBI:29934"/>
        <dbReference type="ChEBI" id="CHEBI:59789"/>
        <dbReference type="ChEBI" id="CHEBI:134278"/>
    </reaction>
</comment>
<dbReference type="CDD" id="cd02440">
    <property type="entry name" value="AdoMet_MTases"/>
    <property type="match status" value="1"/>
</dbReference>
<dbReference type="PANTHER" id="PTHR43861">
    <property type="entry name" value="TRANS-ACONITATE 2-METHYLTRANSFERASE-RELATED"/>
    <property type="match status" value="1"/>
</dbReference>
<dbReference type="InterPro" id="IPR041698">
    <property type="entry name" value="Methyltransf_25"/>
</dbReference>